<feature type="compositionally biased region" description="Polar residues" evidence="1">
    <location>
        <begin position="320"/>
        <end position="331"/>
    </location>
</feature>
<keyword evidence="4" id="KW-1185">Reference proteome</keyword>
<name>A0A436ZVR5_ARTFL</name>
<dbReference type="InterPro" id="IPR038169">
    <property type="entry name" value="DC-UbP/UBTD2_N_sf"/>
</dbReference>
<sequence>MGGCLSTNRDQGSGRNRNNRRRRRIPPGERLNKPLKRPIWTHDVEADGPPPSITSLQRERDDFWFTRVTGRPEIWSVIKRVCEMLMTDDSDQQLANAREMLRVAEITLPTGAFDGGAWDKYGNSYRVPRRIVSNPTNVGAASPPRNSIDSWESSESGKSNMSGGRAASELSAVSYIVKFRVQYGNASIDAQIQVWSDEKLKKAAKRLLTELEIAPEDHRAYVVMDGRPFDLKKKLMDPGQPPWLANRIIQAFVRPIIDPESSPSPPGPMDKPLLVPFPAPPNTQYAQPEVGTSQRSEENQGPGPSRRARSSDSKASAESQTPTLISNSISV</sequence>
<protein>
    <recommendedName>
        <fullName evidence="2">DC-UbP/UBTD2 N-terminal domain-containing protein</fullName>
    </recommendedName>
</protein>
<dbReference type="PANTHER" id="PTHR13609">
    <property type="entry name" value="UBIQUITIN DOMAIN CONTAINING 1 PROTEIN-RELATED"/>
    <property type="match status" value="1"/>
</dbReference>
<reference evidence="3 4" key="1">
    <citation type="submission" date="2019-01" db="EMBL/GenBank/DDBJ databases">
        <title>Intercellular communication is required for trap formation in the nematode-trapping fungus Duddingtonia flagrans.</title>
        <authorList>
            <person name="Youssar L."/>
            <person name="Wernet V."/>
            <person name="Hensel N."/>
            <person name="Hildebrandt H.-G."/>
            <person name="Fischer R."/>
        </authorList>
    </citation>
    <scope>NUCLEOTIDE SEQUENCE [LARGE SCALE GENOMIC DNA]</scope>
    <source>
        <strain evidence="3 4">CBS H-5679</strain>
    </source>
</reference>
<dbReference type="InterPro" id="IPR032752">
    <property type="entry name" value="DC-UbP/UBTD2_N"/>
</dbReference>
<evidence type="ECO:0000259" key="2">
    <source>
        <dbReference type="Pfam" id="PF16455"/>
    </source>
</evidence>
<feature type="compositionally biased region" description="Pro residues" evidence="1">
    <location>
        <begin position="262"/>
        <end position="281"/>
    </location>
</feature>
<gene>
    <name evidence="3" type="ORF">DFL_007466</name>
</gene>
<dbReference type="Proteomes" id="UP000283090">
    <property type="component" value="Unassembled WGS sequence"/>
</dbReference>
<comment type="caution">
    <text evidence="3">The sequence shown here is derived from an EMBL/GenBank/DDBJ whole genome shotgun (WGS) entry which is preliminary data.</text>
</comment>
<evidence type="ECO:0000313" key="4">
    <source>
        <dbReference type="Proteomes" id="UP000283090"/>
    </source>
</evidence>
<dbReference type="VEuPathDB" id="FungiDB:DFL_007466"/>
<feature type="compositionally biased region" description="Polar residues" evidence="1">
    <location>
        <begin position="1"/>
        <end position="14"/>
    </location>
</feature>
<dbReference type="Pfam" id="PF16455">
    <property type="entry name" value="UBD"/>
    <property type="match status" value="1"/>
</dbReference>
<evidence type="ECO:0000313" key="3">
    <source>
        <dbReference type="EMBL" id="RVD83064.1"/>
    </source>
</evidence>
<feature type="region of interest" description="Disordered" evidence="1">
    <location>
        <begin position="134"/>
        <end position="164"/>
    </location>
</feature>
<feature type="compositionally biased region" description="Polar residues" evidence="1">
    <location>
        <begin position="282"/>
        <end position="294"/>
    </location>
</feature>
<accession>A0A436ZVR5</accession>
<dbReference type="OrthoDB" id="1640476at2759"/>
<dbReference type="Gene3D" id="1.20.225.20">
    <property type="entry name" value="Ub domain-containing protein, DC-UbP/UBTD2, N-terminal domain"/>
    <property type="match status" value="1"/>
</dbReference>
<feature type="domain" description="DC-UbP/UBTD2 N-terminal" evidence="2">
    <location>
        <begin position="32"/>
        <end position="138"/>
    </location>
</feature>
<feature type="region of interest" description="Disordered" evidence="1">
    <location>
        <begin position="257"/>
        <end position="331"/>
    </location>
</feature>
<feature type="compositionally biased region" description="Polar residues" evidence="1">
    <location>
        <begin position="134"/>
        <end position="162"/>
    </location>
</feature>
<proteinExistence type="predicted"/>
<dbReference type="AlphaFoldDB" id="A0A436ZVR5"/>
<dbReference type="RefSeq" id="XP_067488608.1">
    <property type="nucleotide sequence ID" value="XM_067637053.1"/>
</dbReference>
<feature type="region of interest" description="Disordered" evidence="1">
    <location>
        <begin position="1"/>
        <end position="55"/>
    </location>
</feature>
<dbReference type="EMBL" id="SAEB01000009">
    <property type="protein sequence ID" value="RVD83064.1"/>
    <property type="molecule type" value="Genomic_DNA"/>
</dbReference>
<evidence type="ECO:0000256" key="1">
    <source>
        <dbReference type="SAM" id="MobiDB-lite"/>
    </source>
</evidence>
<dbReference type="InterPro" id="IPR039869">
    <property type="entry name" value="UBTD1/2"/>
</dbReference>
<organism evidence="3 4">
    <name type="scientific">Arthrobotrys flagrans</name>
    <name type="common">Nematode-trapping fungus</name>
    <name type="synonym">Trichothecium flagrans</name>
    <dbReference type="NCBI Taxonomy" id="97331"/>
    <lineage>
        <taxon>Eukaryota</taxon>
        <taxon>Fungi</taxon>
        <taxon>Dikarya</taxon>
        <taxon>Ascomycota</taxon>
        <taxon>Pezizomycotina</taxon>
        <taxon>Orbiliomycetes</taxon>
        <taxon>Orbiliales</taxon>
        <taxon>Orbiliaceae</taxon>
        <taxon>Arthrobotrys</taxon>
    </lineage>
</organism>
<dbReference type="GeneID" id="93589777"/>